<organism evidence="1 2">
    <name type="scientific">Hamiltosporidium magnivora</name>
    <dbReference type="NCBI Taxonomy" id="148818"/>
    <lineage>
        <taxon>Eukaryota</taxon>
        <taxon>Fungi</taxon>
        <taxon>Fungi incertae sedis</taxon>
        <taxon>Microsporidia</taxon>
        <taxon>Dubosqiidae</taxon>
        <taxon>Hamiltosporidium</taxon>
    </lineage>
</organism>
<gene>
    <name evidence="1" type="ORF">CWI36_0382p0010</name>
</gene>
<dbReference type="Proteomes" id="UP000291404">
    <property type="component" value="Unassembled WGS sequence"/>
</dbReference>
<evidence type="ECO:0000313" key="2">
    <source>
        <dbReference type="Proteomes" id="UP000291404"/>
    </source>
</evidence>
<protein>
    <submittedName>
        <fullName evidence="1">Uncharacterized protein</fullName>
    </submittedName>
</protein>
<keyword evidence="2" id="KW-1185">Reference proteome</keyword>
<sequence length="102" mass="12032">MNHINLKLQGKNRYCLKHTVTENTFFKFFQIPKKKIHLFFTCQIFSEQTETPFPIKFALETLNIPKIDCDYRPSDFDLAANNIKIFQKLFTATNVETLAQKL</sequence>
<dbReference type="AlphaFoldDB" id="A0A4Q9LHU4"/>
<dbReference type="VEuPathDB" id="MicrosporidiaDB:CWI36_0382p0010"/>
<name>A0A4Q9LHU4_9MICR</name>
<comment type="caution">
    <text evidence="1">The sequence shown here is derived from an EMBL/GenBank/DDBJ whole genome shotgun (WGS) entry which is preliminary data.</text>
</comment>
<accession>A0A4Q9LHU4</accession>
<proteinExistence type="predicted"/>
<dbReference type="EMBL" id="PITI01000382">
    <property type="protein sequence ID" value="TBU06781.1"/>
    <property type="molecule type" value="Genomic_DNA"/>
</dbReference>
<evidence type="ECO:0000313" key="1">
    <source>
        <dbReference type="EMBL" id="TBU06781.1"/>
    </source>
</evidence>
<reference evidence="1 2" key="1">
    <citation type="submission" date="2017-12" db="EMBL/GenBank/DDBJ databases">
        <authorList>
            <person name="Pombert J.-F."/>
            <person name="Haag K.L."/>
            <person name="Ebert D."/>
        </authorList>
    </citation>
    <scope>NUCLEOTIDE SEQUENCE [LARGE SCALE GENOMIC DNA]</scope>
    <source>
        <strain evidence="1">BE-OM-2</strain>
    </source>
</reference>